<evidence type="ECO:0000256" key="5">
    <source>
        <dbReference type="PIRNR" id="PIRNR038800"/>
    </source>
</evidence>
<keyword evidence="1 4" id="KW-0662">Pyridine nucleotide biosynthesis</keyword>
<evidence type="ECO:0000313" key="7">
    <source>
        <dbReference type="EMBL" id="KAG2171937.1"/>
    </source>
</evidence>
<dbReference type="PANTHER" id="PTHR14084:SF0">
    <property type="entry name" value="KYNURENINASE"/>
    <property type="match status" value="1"/>
</dbReference>
<keyword evidence="4 5" id="KW-0963">Cytoplasm</keyword>
<evidence type="ECO:0000256" key="4">
    <source>
        <dbReference type="HAMAP-Rule" id="MF_03017"/>
    </source>
</evidence>
<comment type="caution">
    <text evidence="7">The sequence shown here is derived from an EMBL/GenBank/DDBJ whole genome shotgun (WGS) entry which is preliminary data.</text>
</comment>
<feature type="binding site" evidence="4">
    <location>
        <position position="213"/>
    </location>
    <ligand>
        <name>pyridoxal 5'-phosphate</name>
        <dbReference type="ChEBI" id="CHEBI:597326"/>
    </ligand>
</feature>
<comment type="cofactor">
    <cofactor evidence="4 5">
        <name>pyridoxal 5'-phosphate</name>
        <dbReference type="ChEBI" id="CHEBI:597326"/>
    </cofactor>
</comment>
<dbReference type="GO" id="GO:0034354">
    <property type="term" value="P:'de novo' NAD+ biosynthetic process from L-tryptophan"/>
    <property type="evidence" value="ECO:0007669"/>
    <property type="project" value="UniProtKB-UniRule"/>
</dbReference>
<dbReference type="InterPro" id="IPR010111">
    <property type="entry name" value="Kynureninase"/>
</dbReference>
<feature type="binding site" evidence="4">
    <location>
        <position position="130"/>
    </location>
    <ligand>
        <name>pyridoxal 5'-phosphate</name>
        <dbReference type="ChEBI" id="CHEBI:597326"/>
    </ligand>
</feature>
<comment type="function">
    <text evidence="4 5">Catalyzes the cleavage of L-kynurenine (L-Kyn) and L-3-hydroxykynurenine (L-3OHKyn) into anthranilic acid (AA) and 3-hydroxyanthranilic acid (3-OHAA), respectively.</text>
</comment>
<feature type="binding site" evidence="4">
    <location>
        <position position="242"/>
    </location>
    <ligand>
        <name>pyridoxal 5'-phosphate</name>
        <dbReference type="ChEBI" id="CHEBI:597326"/>
    </ligand>
</feature>
<gene>
    <name evidence="4" type="primary">BNA5</name>
    <name evidence="7" type="ORF">INT43_001413</name>
</gene>
<dbReference type="GO" id="GO:0030170">
    <property type="term" value="F:pyridoxal phosphate binding"/>
    <property type="evidence" value="ECO:0007669"/>
    <property type="project" value="UniProtKB-UniRule"/>
</dbReference>
<evidence type="ECO:0000256" key="3">
    <source>
        <dbReference type="ARBA" id="ARBA00022898"/>
    </source>
</evidence>
<feature type="domain" description="Aminotransferase class V" evidence="6">
    <location>
        <begin position="106"/>
        <end position="290"/>
    </location>
</feature>
<feature type="binding site" evidence="4">
    <location>
        <position position="267"/>
    </location>
    <ligand>
        <name>pyridoxal 5'-phosphate</name>
        <dbReference type="ChEBI" id="CHEBI:597326"/>
    </ligand>
</feature>
<reference evidence="7" key="1">
    <citation type="submission" date="2020-12" db="EMBL/GenBank/DDBJ databases">
        <title>Metabolic potential, ecology and presence of endohyphal bacteria is reflected in genomic diversity of Mucoromycotina.</title>
        <authorList>
            <person name="Muszewska A."/>
            <person name="Okrasinska A."/>
            <person name="Steczkiewicz K."/>
            <person name="Drgas O."/>
            <person name="Orlowska M."/>
            <person name="Perlinska-Lenart U."/>
            <person name="Aleksandrzak-Piekarczyk T."/>
            <person name="Szatraj K."/>
            <person name="Zielenkiewicz U."/>
            <person name="Pilsyk S."/>
            <person name="Malc E."/>
            <person name="Mieczkowski P."/>
            <person name="Kruszewska J.S."/>
            <person name="Biernat P."/>
            <person name="Pawlowska J."/>
        </authorList>
    </citation>
    <scope>NUCLEOTIDE SEQUENCE</scope>
    <source>
        <strain evidence="7">WA0000067209</strain>
    </source>
</reference>
<evidence type="ECO:0000256" key="1">
    <source>
        <dbReference type="ARBA" id="ARBA00022642"/>
    </source>
</evidence>
<name>A0A8H7U8F6_MORIS</name>
<dbReference type="GO" id="GO:0097053">
    <property type="term" value="P:L-kynurenine catabolic process"/>
    <property type="evidence" value="ECO:0007669"/>
    <property type="project" value="UniProtKB-UniRule"/>
</dbReference>
<comment type="similarity">
    <text evidence="4 5">Belongs to the kynureninase family.</text>
</comment>
<dbReference type="Gene3D" id="3.40.640.10">
    <property type="entry name" value="Type I PLP-dependent aspartate aminotransferase-like (Major domain)"/>
    <property type="match status" value="1"/>
</dbReference>
<dbReference type="GO" id="GO:0030429">
    <property type="term" value="F:kynureninase activity"/>
    <property type="evidence" value="ECO:0007669"/>
    <property type="project" value="UniProtKB-UniRule"/>
</dbReference>
<dbReference type="SUPFAM" id="SSF53383">
    <property type="entry name" value="PLP-dependent transferases"/>
    <property type="match status" value="1"/>
</dbReference>
<evidence type="ECO:0000256" key="2">
    <source>
        <dbReference type="ARBA" id="ARBA00022801"/>
    </source>
</evidence>
<dbReference type="Pfam" id="PF22580">
    <property type="entry name" value="KYNU_C"/>
    <property type="match status" value="1"/>
</dbReference>
<organism evidence="7 8">
    <name type="scientific">Mortierella isabellina</name>
    <name type="common">Filamentous fungus</name>
    <name type="synonym">Umbelopsis isabellina</name>
    <dbReference type="NCBI Taxonomy" id="91625"/>
    <lineage>
        <taxon>Eukaryota</taxon>
        <taxon>Fungi</taxon>
        <taxon>Fungi incertae sedis</taxon>
        <taxon>Mucoromycota</taxon>
        <taxon>Mucoromycotina</taxon>
        <taxon>Umbelopsidomycetes</taxon>
        <taxon>Umbelopsidales</taxon>
        <taxon>Umbelopsidaceae</taxon>
        <taxon>Umbelopsis</taxon>
    </lineage>
</organism>
<sequence>MATSTDELYHYNKDSETLEFCQDLDKSDALARFRSEFAIPKRKDVSNNKDVQNGDDPCIYMCGNSLGLMPLRSRDLVMQEFEVWGEKGVEAHWDHKYNRPWASVDETVKDMMANIVGAKPIEVTTMNTLTGNIHSLLAAFYQPTAEKNKIIIEKKAFPSDHYAVESQIKLHGYDPKSSLITIAPREGEDTLHTEDILAAIEKHGSSTAVIMLSGVQYYTGQWFEMEKITAFGHEQGCIVGWDLAHAAGNVPVQLHDWNVDFACWCSYKYLNSSPGGIAGLFVHEKYAHDTSRPRLQGWWGNEKESRFEMKEGKPDFLIYIGFRAIKVAYIICHRSEFVPTPGASGYQLSNPSVLATTCLLGSLQVFTEAGFSALREKSIRLTGYLEYLAEQVLAPHAANYKIITPKSPLERGCQLSFTFEHGKMMDVFNGLQANGLICDERKPTCIRLAPTPLYNSFTDVYHAVHTLKNVMDAVYGQQ</sequence>
<evidence type="ECO:0000313" key="8">
    <source>
        <dbReference type="Proteomes" id="UP000654370"/>
    </source>
</evidence>
<dbReference type="OrthoDB" id="5978656at2759"/>
<feature type="binding site" evidence="4">
    <location>
        <begin position="157"/>
        <end position="160"/>
    </location>
    <ligand>
        <name>pyridoxal 5'-phosphate</name>
        <dbReference type="ChEBI" id="CHEBI:597326"/>
    </ligand>
</feature>
<accession>A0A8H7U8F6</accession>
<dbReference type="GO" id="GO:0019805">
    <property type="term" value="P:quinolinate biosynthetic process"/>
    <property type="evidence" value="ECO:0007669"/>
    <property type="project" value="UniProtKB-UniRule"/>
</dbReference>
<feature type="binding site" evidence="4">
    <location>
        <position position="298"/>
    </location>
    <ligand>
        <name>pyridoxal 5'-phosphate</name>
        <dbReference type="ChEBI" id="CHEBI:597326"/>
    </ligand>
</feature>
<dbReference type="GO" id="GO:0005737">
    <property type="term" value="C:cytoplasm"/>
    <property type="evidence" value="ECO:0007669"/>
    <property type="project" value="UniProtKB-SubCell"/>
</dbReference>
<dbReference type="UniPathway" id="UPA00253">
    <property type="reaction ID" value="UER00329"/>
</dbReference>
<feature type="modified residue" description="N6-(pyridoxal phosphate)lysine" evidence="4">
    <location>
        <position position="268"/>
    </location>
</feature>
<evidence type="ECO:0000259" key="6">
    <source>
        <dbReference type="Pfam" id="PF00266"/>
    </source>
</evidence>
<dbReference type="InterPro" id="IPR015424">
    <property type="entry name" value="PyrdxlP-dep_Trfase"/>
</dbReference>
<dbReference type="NCBIfam" id="TIGR01814">
    <property type="entry name" value="kynureninase"/>
    <property type="match status" value="1"/>
</dbReference>
<dbReference type="AlphaFoldDB" id="A0A8H7U8F6"/>
<comment type="catalytic activity">
    <reaction evidence="5">
        <text>3-hydroxy-L-kynurenine + H2O = 3-hydroxyanthranilate + L-alanine + H(+)</text>
        <dbReference type="Rhea" id="RHEA:25143"/>
        <dbReference type="ChEBI" id="CHEBI:15377"/>
        <dbReference type="ChEBI" id="CHEBI:15378"/>
        <dbReference type="ChEBI" id="CHEBI:36559"/>
        <dbReference type="ChEBI" id="CHEBI:57972"/>
        <dbReference type="ChEBI" id="CHEBI:58125"/>
        <dbReference type="EC" id="3.7.1.3"/>
    </reaction>
</comment>
<dbReference type="UniPathway" id="UPA00334">
    <property type="reaction ID" value="UER00455"/>
</dbReference>
<comment type="subunit">
    <text evidence="4 5">Homodimer.</text>
</comment>
<feature type="binding site" evidence="4">
    <location>
        <position position="129"/>
    </location>
    <ligand>
        <name>pyridoxal 5'-phosphate</name>
        <dbReference type="ChEBI" id="CHEBI:597326"/>
    </ligand>
</feature>
<feature type="binding site" evidence="4">
    <location>
        <position position="245"/>
    </location>
    <ligand>
        <name>pyridoxal 5'-phosphate</name>
        <dbReference type="ChEBI" id="CHEBI:597326"/>
    </ligand>
</feature>
<dbReference type="GO" id="GO:0043420">
    <property type="term" value="P:anthranilate metabolic process"/>
    <property type="evidence" value="ECO:0007669"/>
    <property type="project" value="UniProtKB-UniRule"/>
</dbReference>
<dbReference type="GO" id="GO:0019441">
    <property type="term" value="P:L-tryptophan catabolic process to kynurenine"/>
    <property type="evidence" value="ECO:0007669"/>
    <property type="project" value="TreeGrafter"/>
</dbReference>
<dbReference type="PANTHER" id="PTHR14084">
    <property type="entry name" value="KYNURENINASE"/>
    <property type="match status" value="1"/>
</dbReference>
<comment type="subcellular location">
    <subcellularLocation>
        <location evidence="4 5">Cytoplasm</location>
    </subcellularLocation>
</comment>
<comment type="pathway">
    <text evidence="4 5">Cofactor biosynthesis; NAD(+) biosynthesis; quinolinate from L-kynurenine: step 2/3.</text>
</comment>
<comment type="pathway">
    <text evidence="4 5">Amino-acid degradation; L-kynurenine degradation; L-alanine and anthranilate from L-kynurenine: step 1/1.</text>
</comment>
<dbReference type="HAMAP" id="MF_01970">
    <property type="entry name" value="Kynureninase"/>
    <property type="match status" value="1"/>
</dbReference>
<keyword evidence="2 4" id="KW-0378">Hydrolase</keyword>
<dbReference type="InterPro" id="IPR015422">
    <property type="entry name" value="PyrdxlP-dep_Trfase_small"/>
</dbReference>
<dbReference type="PIRSF" id="PIRSF038800">
    <property type="entry name" value="KYNU"/>
    <property type="match status" value="1"/>
</dbReference>
<dbReference type="InterPro" id="IPR000192">
    <property type="entry name" value="Aminotrans_V_dom"/>
</dbReference>
<dbReference type="Proteomes" id="UP000654370">
    <property type="component" value="Unassembled WGS sequence"/>
</dbReference>
<proteinExistence type="inferred from homology"/>
<dbReference type="InterPro" id="IPR015421">
    <property type="entry name" value="PyrdxlP-dep_Trfase_major"/>
</dbReference>
<keyword evidence="8" id="KW-1185">Reference proteome</keyword>
<dbReference type="EMBL" id="JAEPQZ010000018">
    <property type="protein sequence ID" value="KAG2171937.1"/>
    <property type="molecule type" value="Genomic_DNA"/>
</dbReference>
<feature type="binding site" evidence="4">
    <location>
        <position position="350"/>
    </location>
    <ligand>
        <name>pyridoxal 5'-phosphate</name>
        <dbReference type="ChEBI" id="CHEBI:597326"/>
    </ligand>
</feature>
<comment type="catalytic activity">
    <reaction evidence="4 5">
        <text>L-kynurenine + H2O = anthranilate + L-alanine + H(+)</text>
        <dbReference type="Rhea" id="RHEA:16813"/>
        <dbReference type="ChEBI" id="CHEBI:15377"/>
        <dbReference type="ChEBI" id="CHEBI:15378"/>
        <dbReference type="ChEBI" id="CHEBI:16567"/>
        <dbReference type="ChEBI" id="CHEBI:57959"/>
        <dbReference type="ChEBI" id="CHEBI:57972"/>
        <dbReference type="EC" id="3.7.1.3"/>
    </reaction>
</comment>
<dbReference type="Pfam" id="PF00266">
    <property type="entry name" value="Aminotran_5"/>
    <property type="match status" value="1"/>
</dbReference>
<keyword evidence="3 4" id="KW-0663">Pyridoxal phosphate</keyword>
<dbReference type="FunFam" id="3.40.640.10:FF:000031">
    <property type="entry name" value="Kynureninase"/>
    <property type="match status" value="1"/>
</dbReference>
<dbReference type="Gene3D" id="3.90.1150.10">
    <property type="entry name" value="Aspartate Aminotransferase, domain 1"/>
    <property type="match status" value="1"/>
</dbReference>
<protein>
    <recommendedName>
        <fullName evidence="4 5">Kynureninase</fullName>
        <ecNumber evidence="4 5">3.7.1.3</ecNumber>
    </recommendedName>
    <alternativeName>
        <fullName evidence="4">Biosynthesis of nicotinic acid protein 5</fullName>
    </alternativeName>
    <alternativeName>
        <fullName evidence="4">L-kynurenine hydrolase</fullName>
    </alternativeName>
</protein>
<dbReference type="EC" id="3.7.1.3" evidence="4 5"/>